<gene>
    <name evidence="2" type="ORF">WR25_04076</name>
</gene>
<comment type="caution">
    <text evidence="2">The sequence shown here is derived from an EMBL/GenBank/DDBJ whole genome shotgun (WGS) entry which is preliminary data.</text>
</comment>
<dbReference type="AlphaFoldDB" id="A0A2A2J5S5"/>
<name>A0A2A2J5S5_9BILA</name>
<evidence type="ECO:0000256" key="1">
    <source>
        <dbReference type="SAM" id="MobiDB-lite"/>
    </source>
</evidence>
<protein>
    <submittedName>
        <fullName evidence="2">Uncharacterized protein</fullName>
    </submittedName>
</protein>
<accession>A0A2A2J5S5</accession>
<feature type="compositionally biased region" description="Low complexity" evidence="1">
    <location>
        <begin position="441"/>
        <end position="492"/>
    </location>
</feature>
<reference evidence="2 3" key="1">
    <citation type="journal article" date="2017" name="Curr. Biol.">
        <title>Genome architecture and evolution of a unichromosomal asexual nematode.</title>
        <authorList>
            <person name="Fradin H."/>
            <person name="Zegar C."/>
            <person name="Gutwein M."/>
            <person name="Lucas J."/>
            <person name="Kovtun M."/>
            <person name="Corcoran D."/>
            <person name="Baugh L.R."/>
            <person name="Kiontke K."/>
            <person name="Gunsalus K."/>
            <person name="Fitch D.H."/>
            <person name="Piano F."/>
        </authorList>
    </citation>
    <scope>NUCLEOTIDE SEQUENCE [LARGE SCALE GENOMIC DNA]</scope>
    <source>
        <strain evidence="2">PF1309</strain>
    </source>
</reference>
<keyword evidence="3" id="KW-1185">Reference proteome</keyword>
<proteinExistence type="predicted"/>
<dbReference type="SUPFAM" id="SSF52047">
    <property type="entry name" value="RNI-like"/>
    <property type="match status" value="1"/>
</dbReference>
<evidence type="ECO:0000313" key="2">
    <source>
        <dbReference type="EMBL" id="PAV56959.1"/>
    </source>
</evidence>
<dbReference type="InterPro" id="IPR032675">
    <property type="entry name" value="LRR_dom_sf"/>
</dbReference>
<organism evidence="2 3">
    <name type="scientific">Diploscapter pachys</name>
    <dbReference type="NCBI Taxonomy" id="2018661"/>
    <lineage>
        <taxon>Eukaryota</taxon>
        <taxon>Metazoa</taxon>
        <taxon>Ecdysozoa</taxon>
        <taxon>Nematoda</taxon>
        <taxon>Chromadorea</taxon>
        <taxon>Rhabditida</taxon>
        <taxon>Rhabditina</taxon>
        <taxon>Rhabditomorpha</taxon>
        <taxon>Rhabditoidea</taxon>
        <taxon>Rhabditidae</taxon>
        <taxon>Diploscapter</taxon>
    </lineage>
</organism>
<dbReference type="Gene3D" id="3.80.10.10">
    <property type="entry name" value="Ribonuclease Inhibitor"/>
    <property type="match status" value="1"/>
</dbReference>
<dbReference type="OrthoDB" id="5828268at2759"/>
<dbReference type="EMBL" id="LIAE01010665">
    <property type="protein sequence ID" value="PAV56959.1"/>
    <property type="molecule type" value="Genomic_DNA"/>
</dbReference>
<feature type="compositionally biased region" description="Polar residues" evidence="1">
    <location>
        <begin position="414"/>
        <end position="427"/>
    </location>
</feature>
<evidence type="ECO:0000313" key="3">
    <source>
        <dbReference type="Proteomes" id="UP000218231"/>
    </source>
</evidence>
<sequence>MSTDAFRSISKHLDAVSRLNLAQVDKVTYEAAKKWYDVHSMILDSTTISVWGDTFLQKFGKFSSTPENGEKLSPMQHILGLCPCVRQFYIQKQLTVQDIANLKTRTKSVRKLYISADNFLKTGTYDFTGLEFPHLTELVVSPTTETPFRTLQFQMQPNVFPIFLPSTVTSVTLIGLVLTEPLLQHILSLRSLSSLNLIGSVIDSKLAMGILPALVAKQLDELSLPPSFYSISSREKNRSVGFSLRKASIQRLSLYVEQFEENYCMKFIKNHMPPTLKVLTLYGNTLRVQDNAKMTTIKNIQINYASSCTSTASIVCQGGDPFDYRLFSHFVYSYPYTLQTSDTVQLENWQFDLAATVQQLEAPRPRRQPAVVARIGGRRQRGQGRAAQPAQRRHVAVREPGAAADQPDGPPQAVPQNGLNEQANANEQPPARRPTLRARRSLPAMPAAPAAQPTEVNNNEQQVQAQAHNVNGHNNQNAPNQQPNQGEGNNGN</sequence>
<dbReference type="Proteomes" id="UP000218231">
    <property type="component" value="Unassembled WGS sequence"/>
</dbReference>
<feature type="region of interest" description="Disordered" evidence="1">
    <location>
        <begin position="362"/>
        <end position="492"/>
    </location>
</feature>